<keyword evidence="4" id="KW-1185">Reference proteome</keyword>
<name>N1V332_9MICC</name>
<dbReference type="CDD" id="cd05233">
    <property type="entry name" value="SDR_c"/>
    <property type="match status" value="1"/>
</dbReference>
<gene>
    <name evidence="3" type="ORF">D477_009450</name>
</gene>
<protein>
    <submittedName>
        <fullName evidence="3">Short-chain dehydrogenase</fullName>
    </submittedName>
</protein>
<dbReference type="AlphaFoldDB" id="N1V332"/>
<keyword evidence="2" id="KW-0560">Oxidoreductase</keyword>
<dbReference type="SUPFAM" id="SSF51735">
    <property type="entry name" value="NAD(P)-binding Rossmann-fold domains"/>
    <property type="match status" value="1"/>
</dbReference>
<dbReference type="Pfam" id="PF13561">
    <property type="entry name" value="adh_short_C2"/>
    <property type="match status" value="1"/>
</dbReference>
<evidence type="ECO:0000313" key="4">
    <source>
        <dbReference type="Proteomes" id="UP000010729"/>
    </source>
</evidence>
<evidence type="ECO:0000313" key="3">
    <source>
        <dbReference type="EMBL" id="EMY34477.1"/>
    </source>
</evidence>
<evidence type="ECO:0000256" key="2">
    <source>
        <dbReference type="ARBA" id="ARBA00023002"/>
    </source>
</evidence>
<dbReference type="GO" id="GO:0050664">
    <property type="term" value="F:oxidoreductase activity, acting on NAD(P)H, oxygen as acceptor"/>
    <property type="evidence" value="ECO:0007669"/>
    <property type="project" value="TreeGrafter"/>
</dbReference>
<dbReference type="FunFam" id="3.40.50.720:FF:000084">
    <property type="entry name" value="Short-chain dehydrogenase reductase"/>
    <property type="match status" value="1"/>
</dbReference>
<dbReference type="Proteomes" id="UP000010729">
    <property type="component" value="Unassembled WGS sequence"/>
</dbReference>
<dbReference type="InterPro" id="IPR036291">
    <property type="entry name" value="NAD(P)-bd_dom_sf"/>
</dbReference>
<dbReference type="PRINTS" id="PR00081">
    <property type="entry name" value="GDHRDH"/>
</dbReference>
<organism evidence="3 4">
    <name type="scientific">Arthrobacter crystallopoietes BAB-32</name>
    <dbReference type="NCBI Taxonomy" id="1246476"/>
    <lineage>
        <taxon>Bacteria</taxon>
        <taxon>Bacillati</taxon>
        <taxon>Actinomycetota</taxon>
        <taxon>Actinomycetes</taxon>
        <taxon>Micrococcales</taxon>
        <taxon>Micrococcaceae</taxon>
        <taxon>Crystallibacter</taxon>
    </lineage>
</organism>
<dbReference type="PANTHER" id="PTHR43008:SF4">
    <property type="entry name" value="CHAIN DEHYDROGENASE, PUTATIVE (AFU_ORTHOLOGUE AFUA_4G08710)-RELATED"/>
    <property type="match status" value="1"/>
</dbReference>
<dbReference type="PRINTS" id="PR00080">
    <property type="entry name" value="SDRFAMILY"/>
</dbReference>
<dbReference type="PANTHER" id="PTHR43008">
    <property type="entry name" value="BENZIL REDUCTASE"/>
    <property type="match status" value="1"/>
</dbReference>
<comment type="caution">
    <text evidence="3">The sequence shown here is derived from an EMBL/GenBank/DDBJ whole genome shotgun (WGS) entry which is preliminary data.</text>
</comment>
<dbReference type="InterPro" id="IPR002347">
    <property type="entry name" value="SDR_fam"/>
</dbReference>
<reference evidence="3 4" key="1">
    <citation type="journal article" date="2013" name="Genome Announc.">
        <title>Draft Genome Sequence of Arthrobacter crystallopoietes Strain BAB-32, Revealing Genes for Bioremediation.</title>
        <authorList>
            <person name="Joshi M.N."/>
            <person name="Pandit A.S."/>
            <person name="Sharma A."/>
            <person name="Pandya R.V."/>
            <person name="Desai S.M."/>
            <person name="Saxena A.K."/>
            <person name="Bagatharia S.B."/>
        </authorList>
    </citation>
    <scope>NUCLEOTIDE SEQUENCE [LARGE SCALE GENOMIC DNA]</scope>
    <source>
        <strain evidence="3 4">BAB-32</strain>
    </source>
</reference>
<accession>N1V332</accession>
<comment type="similarity">
    <text evidence="1">Belongs to the short-chain dehydrogenases/reductases (SDR) family.</text>
</comment>
<dbReference type="Gene3D" id="3.40.50.720">
    <property type="entry name" value="NAD(P)-binding Rossmann-like Domain"/>
    <property type="match status" value="1"/>
</dbReference>
<sequence>MPPSGQGTIDKKDVRTTMSTAQMEHAATPRSIQEMFDLSGEAAVVTGAGSGLGKAIAEILAQAGASVGLIDVDRERLDAVAAGIEAQGGKTFGVAADVAAVDSIAAAVEDIKDYFGRLDIVFANAGISRGPGFPEAGGTLAGTQQEDWDAVVGVNLNGVFNTLRAASPTIGDGGRIVVTASTAGFRADPMVGYAYVATKAAVLNIVRQAALELAPRGVRINAIAPGPFRTNIAGEGALDAPELNGLWAETIPLGRMAHPDELKGLALLLASGASSFMTGGAYVIDGGALALSHAR</sequence>
<dbReference type="EMBL" id="ANPE02000111">
    <property type="protein sequence ID" value="EMY34477.1"/>
    <property type="molecule type" value="Genomic_DNA"/>
</dbReference>
<proteinExistence type="inferred from homology"/>
<evidence type="ECO:0000256" key="1">
    <source>
        <dbReference type="ARBA" id="ARBA00006484"/>
    </source>
</evidence>